<evidence type="ECO:0000256" key="1">
    <source>
        <dbReference type="SAM" id="Phobius"/>
    </source>
</evidence>
<accession>A0A7L5HLW9</accession>
<evidence type="ECO:0008006" key="4">
    <source>
        <dbReference type="Google" id="ProtNLM"/>
    </source>
</evidence>
<evidence type="ECO:0000313" key="2">
    <source>
        <dbReference type="EMBL" id="QKF79232.1"/>
    </source>
</evidence>
<keyword evidence="1" id="KW-0472">Membrane</keyword>
<dbReference type="KEGG" id="carm:CARM_0276"/>
<dbReference type="PANTHER" id="PTHR23416">
    <property type="entry name" value="SIALIC ACID SYNTHASE-RELATED"/>
    <property type="match status" value="1"/>
</dbReference>
<reference evidence="2 3" key="1">
    <citation type="submission" date="2020-05" db="EMBL/GenBank/DDBJ databases">
        <title>Complete genome sequencing of Campylobacter and Arcobacter type strains.</title>
        <authorList>
            <person name="Miller W.G."/>
            <person name="Yee E."/>
        </authorList>
    </citation>
    <scope>NUCLEOTIDE SEQUENCE [LARGE SCALE GENOMIC DNA]</scope>
    <source>
        <strain evidence="2 3">CCUG 73571</strain>
    </source>
</reference>
<dbReference type="Proteomes" id="UP000509246">
    <property type="component" value="Chromosome"/>
</dbReference>
<proteinExistence type="predicted"/>
<dbReference type="SUPFAM" id="SSF51161">
    <property type="entry name" value="Trimeric LpxA-like enzymes"/>
    <property type="match status" value="1"/>
</dbReference>
<organism evidence="2 3">
    <name type="scientific">Campylobacter armoricus</name>
    <dbReference type="NCBI Taxonomy" id="2505970"/>
    <lineage>
        <taxon>Bacteria</taxon>
        <taxon>Pseudomonadati</taxon>
        <taxon>Campylobacterota</taxon>
        <taxon>Epsilonproteobacteria</taxon>
        <taxon>Campylobacterales</taxon>
        <taxon>Campylobacteraceae</taxon>
        <taxon>Campylobacter</taxon>
    </lineage>
</organism>
<name>A0A7L5HLW9_9BACT</name>
<evidence type="ECO:0000313" key="3">
    <source>
        <dbReference type="Proteomes" id="UP000509246"/>
    </source>
</evidence>
<keyword evidence="1" id="KW-0812">Transmembrane</keyword>
<gene>
    <name evidence="2" type="ORF">CARM_0276</name>
</gene>
<dbReference type="AlphaFoldDB" id="A0A7L5HLW9"/>
<dbReference type="EMBL" id="CP053825">
    <property type="protein sequence ID" value="QKF79232.1"/>
    <property type="molecule type" value="Genomic_DNA"/>
</dbReference>
<dbReference type="InterPro" id="IPR011004">
    <property type="entry name" value="Trimer_LpxA-like_sf"/>
</dbReference>
<keyword evidence="3" id="KW-1185">Reference proteome</keyword>
<feature type="transmembrane region" description="Helical" evidence="1">
    <location>
        <begin position="315"/>
        <end position="332"/>
    </location>
</feature>
<dbReference type="Gene3D" id="2.160.10.10">
    <property type="entry name" value="Hexapeptide repeat proteins"/>
    <property type="match status" value="1"/>
</dbReference>
<dbReference type="InterPro" id="IPR051159">
    <property type="entry name" value="Hexapeptide_acetyltransf"/>
</dbReference>
<protein>
    <recommendedName>
        <fullName evidence="4">Acetyltransferase</fullName>
    </recommendedName>
</protein>
<sequence>MKYIKDENNNIIYYYLEKSLNSITIDFNAFCNNIIFIAGNIKNIKVNFYGSNSVIFLGENCQCFHIEVASDSLCYIGDNTTSGGANLVAIENQNILIGNDCLFSWEILLTTSDYHGIYDIRSKNRVSFGGGIYIGDHVWCGRRVSILKKSRIYSGSIIGFNSILCSKKVFSNNIFAGIPAKKIKESIFWIKDNIDRLDKKNTLKYNYYFKDDYIFQEDINEYIDFDFIDKEIKSLTSSQDKLHFVYDVIYKNNFKNRFVNFGNIGMKKINRIYYFSKEVQTIISFQTKYGTAKTRIQNQLSYKLGQSMIANSKSFLGYLIMPIALLSIIISFKQEQKIYQEKIKEDFSLKLPPLENYPDYKEALKEKECLTYKLGQALIQANKNWYGGGYIKLLFEIRKLKKEFKNRKI</sequence>
<keyword evidence="1" id="KW-1133">Transmembrane helix</keyword>
<dbReference type="PANTHER" id="PTHR23416:SF78">
    <property type="entry name" value="LIPOPOLYSACCHARIDE BIOSYNTHESIS O-ACETYL TRANSFERASE WBBJ-RELATED"/>
    <property type="match status" value="1"/>
</dbReference>